<dbReference type="NCBIfam" id="TIGR02799">
    <property type="entry name" value="thio_ybgC"/>
    <property type="match status" value="1"/>
</dbReference>
<accession>L0DZI6</accession>
<dbReference type="InterPro" id="IPR050563">
    <property type="entry name" value="4-hydroxybenzoyl-CoA_TE"/>
</dbReference>
<dbReference type="InterPro" id="IPR006683">
    <property type="entry name" value="Thioestr_dom"/>
</dbReference>
<dbReference type="NCBIfam" id="TIGR00051">
    <property type="entry name" value="YbgC/FadM family acyl-CoA thioesterase"/>
    <property type="match status" value="1"/>
</dbReference>
<dbReference type="KEGG" id="tni:TVNIR_3373"/>
<dbReference type="OrthoDB" id="9808429at2"/>
<dbReference type="RefSeq" id="WP_015260108.1">
    <property type="nucleotide sequence ID" value="NC_019902.2"/>
</dbReference>
<proteinExistence type="inferred from homology"/>
<dbReference type="Proteomes" id="UP000010809">
    <property type="component" value="Chromosome"/>
</dbReference>
<dbReference type="PANTHER" id="PTHR31793:SF37">
    <property type="entry name" value="ACYL-COA THIOESTER HYDROLASE YBGC"/>
    <property type="match status" value="1"/>
</dbReference>
<feature type="domain" description="Thioesterase" evidence="3">
    <location>
        <begin position="30"/>
        <end position="113"/>
    </location>
</feature>
<dbReference type="FunFam" id="3.10.129.10:FF:000004">
    <property type="entry name" value="Tol-pal system-associated acyl-CoA thioesterase"/>
    <property type="match status" value="1"/>
</dbReference>
<dbReference type="eggNOG" id="COG0824">
    <property type="taxonomic scope" value="Bacteria"/>
</dbReference>
<dbReference type="EMBL" id="CP003989">
    <property type="protein sequence ID" value="AGA35009.1"/>
    <property type="molecule type" value="Genomic_DNA"/>
</dbReference>
<protein>
    <submittedName>
        <fullName evidence="4">4-hydroxybenzoyl-CoA thioesterase family active site protein</fullName>
    </submittedName>
</protein>
<comment type="similarity">
    <text evidence="1">Belongs to the 4-hydroxybenzoyl-CoA thioesterase family.</text>
</comment>
<name>L0DZI6_THIND</name>
<keyword evidence="5" id="KW-1185">Reference proteome</keyword>
<dbReference type="Pfam" id="PF03061">
    <property type="entry name" value="4HBT"/>
    <property type="match status" value="1"/>
</dbReference>
<keyword evidence="2" id="KW-0378">Hydrolase</keyword>
<dbReference type="STRING" id="1255043.TVNIR_3373"/>
<evidence type="ECO:0000256" key="1">
    <source>
        <dbReference type="ARBA" id="ARBA00005953"/>
    </source>
</evidence>
<dbReference type="InterPro" id="IPR029069">
    <property type="entry name" value="HotDog_dom_sf"/>
</dbReference>
<dbReference type="PATRIC" id="fig|1255043.3.peg.3403"/>
<dbReference type="GO" id="GO:0047617">
    <property type="term" value="F:fatty acyl-CoA hydrolase activity"/>
    <property type="evidence" value="ECO:0007669"/>
    <property type="project" value="TreeGrafter"/>
</dbReference>
<dbReference type="SUPFAM" id="SSF54637">
    <property type="entry name" value="Thioesterase/thiol ester dehydrase-isomerase"/>
    <property type="match status" value="1"/>
</dbReference>
<dbReference type="HOGENOM" id="CLU_101141_7_1_6"/>
<dbReference type="PANTHER" id="PTHR31793">
    <property type="entry name" value="4-HYDROXYBENZOYL-COA THIOESTERASE FAMILY MEMBER"/>
    <property type="match status" value="1"/>
</dbReference>
<evidence type="ECO:0000256" key="2">
    <source>
        <dbReference type="ARBA" id="ARBA00022801"/>
    </source>
</evidence>
<dbReference type="InterPro" id="IPR006684">
    <property type="entry name" value="YbgC/YbaW"/>
</dbReference>
<reference evidence="4" key="1">
    <citation type="submission" date="2015-12" db="EMBL/GenBank/DDBJ databases">
        <authorList>
            <person name="Tikhonova T.V."/>
            <person name="Pavlov A.R."/>
            <person name="Beletsky A.V."/>
            <person name="Mardanov A.V."/>
            <person name="Sorokin D.Y."/>
            <person name="Ravin N.V."/>
            <person name="Popov V.O."/>
        </authorList>
    </citation>
    <scope>NUCLEOTIDE SEQUENCE</scope>
    <source>
        <strain evidence="4">DSM 14787</strain>
    </source>
</reference>
<dbReference type="InterPro" id="IPR014166">
    <property type="entry name" value="Tol-Pal_acyl-CoA_thioesterase"/>
</dbReference>
<organism evidence="4 5">
    <name type="scientific">Thioalkalivibrio nitratireducens (strain DSM 14787 / UNIQEM 213 / ALEN2)</name>
    <dbReference type="NCBI Taxonomy" id="1255043"/>
    <lineage>
        <taxon>Bacteria</taxon>
        <taxon>Pseudomonadati</taxon>
        <taxon>Pseudomonadota</taxon>
        <taxon>Gammaproteobacteria</taxon>
        <taxon>Chromatiales</taxon>
        <taxon>Ectothiorhodospiraceae</taxon>
        <taxon>Thioalkalivibrio</taxon>
    </lineage>
</organism>
<sequence length="150" mass="16667">MVKPLPPAAVGRGAAFVWPVRVYYEDTDAGGVVYYANYLKFMERARTEWLRGRGFEQDRLRDDSGILFVVRSVGLELRRPARFNDALSVSCRPVALGRASLDVGQVVWRDAMELVRASVRLACVDAERFVPVAIPAPVRAAVESDLGDEL</sequence>
<evidence type="ECO:0000259" key="3">
    <source>
        <dbReference type="Pfam" id="PF03061"/>
    </source>
</evidence>
<dbReference type="CDD" id="cd00586">
    <property type="entry name" value="4HBT"/>
    <property type="match status" value="1"/>
</dbReference>
<evidence type="ECO:0000313" key="4">
    <source>
        <dbReference type="EMBL" id="AGA35009.1"/>
    </source>
</evidence>
<dbReference type="PIRSF" id="PIRSF003230">
    <property type="entry name" value="YbgC"/>
    <property type="match status" value="1"/>
</dbReference>
<evidence type="ECO:0000313" key="5">
    <source>
        <dbReference type="Proteomes" id="UP000010809"/>
    </source>
</evidence>
<dbReference type="Gene3D" id="3.10.129.10">
    <property type="entry name" value="Hotdog Thioesterase"/>
    <property type="match status" value="1"/>
</dbReference>
<dbReference type="AlphaFoldDB" id="L0DZI6"/>
<gene>
    <name evidence="4" type="primary">ybgC [C]</name>
    <name evidence="4" type="ordered locus">TVNIR_3373</name>
</gene>